<feature type="domain" description="FAD dependent oxidoreductase" evidence="2">
    <location>
        <begin position="4"/>
        <end position="363"/>
    </location>
</feature>
<dbReference type="eggNOG" id="COG0665">
    <property type="taxonomic scope" value="Bacteria"/>
</dbReference>
<dbReference type="AlphaFoldDB" id="R4Z6N3"/>
<dbReference type="Gene3D" id="3.30.9.10">
    <property type="entry name" value="D-Amino Acid Oxidase, subunit A, domain 2"/>
    <property type="match status" value="1"/>
</dbReference>
<reference evidence="3 4" key="1">
    <citation type="journal article" date="2013" name="ISME J.">
        <title>Metabolic model for the filamentous 'Candidatus Microthrix parvicella' based on genomic and metagenomic analyses.</title>
        <authorList>
            <person name="Jon McIlroy S."/>
            <person name="Kristiansen R."/>
            <person name="Albertsen M."/>
            <person name="Michael Karst S."/>
            <person name="Rossetti S."/>
            <person name="Lund Nielsen J."/>
            <person name="Tandoi V."/>
            <person name="James Seviour R."/>
            <person name="Nielsen P.H."/>
        </authorList>
    </citation>
    <scope>NUCLEOTIDE SEQUENCE [LARGE SCALE GENOMIC DNA]</scope>
    <source>
        <strain evidence="3 4">RN1</strain>
    </source>
</reference>
<dbReference type="GO" id="GO:0005737">
    <property type="term" value="C:cytoplasm"/>
    <property type="evidence" value="ECO:0007669"/>
    <property type="project" value="TreeGrafter"/>
</dbReference>
<dbReference type="RefSeq" id="WP_012230217.1">
    <property type="nucleotide sequence ID" value="NZ_HG422565.1"/>
</dbReference>
<dbReference type="PANTHER" id="PTHR13847">
    <property type="entry name" value="SARCOSINE DEHYDROGENASE-RELATED"/>
    <property type="match status" value="1"/>
</dbReference>
<dbReference type="HOGENOM" id="CLU_044460_0_0_11"/>
<gene>
    <name evidence="3" type="ORF">BN381_80006</name>
</gene>
<comment type="caution">
    <text evidence="3">The sequence shown here is derived from an EMBL/GenBank/DDBJ whole genome shotgun (WGS) entry which is preliminary data.</text>
</comment>
<dbReference type="InterPro" id="IPR036188">
    <property type="entry name" value="FAD/NAD-bd_sf"/>
</dbReference>
<dbReference type="PANTHER" id="PTHR13847:SF289">
    <property type="entry name" value="GLYCINE OXIDASE"/>
    <property type="match status" value="1"/>
</dbReference>
<dbReference type="Pfam" id="PF01266">
    <property type="entry name" value="DAO"/>
    <property type="match status" value="1"/>
</dbReference>
<dbReference type="Proteomes" id="UP000018291">
    <property type="component" value="Unassembled WGS sequence"/>
</dbReference>
<dbReference type="SUPFAM" id="SSF51905">
    <property type="entry name" value="FAD/NAD(P)-binding domain"/>
    <property type="match status" value="1"/>
</dbReference>
<evidence type="ECO:0000259" key="2">
    <source>
        <dbReference type="Pfam" id="PF01266"/>
    </source>
</evidence>
<dbReference type="Gene3D" id="3.50.50.60">
    <property type="entry name" value="FAD/NAD(P)-binding domain"/>
    <property type="match status" value="1"/>
</dbReference>
<keyword evidence="1" id="KW-0560">Oxidoreductase</keyword>
<dbReference type="InterPro" id="IPR006076">
    <property type="entry name" value="FAD-dep_OxRdtase"/>
</dbReference>
<organism evidence="3 4">
    <name type="scientific">Candidatus Neomicrothrix parvicella RN1</name>
    <dbReference type="NCBI Taxonomy" id="1229780"/>
    <lineage>
        <taxon>Bacteria</taxon>
        <taxon>Bacillati</taxon>
        <taxon>Actinomycetota</taxon>
        <taxon>Acidimicrobiia</taxon>
        <taxon>Acidimicrobiales</taxon>
        <taxon>Microthrixaceae</taxon>
        <taxon>Candidatus Neomicrothrix</taxon>
    </lineage>
</organism>
<evidence type="ECO:0000313" key="3">
    <source>
        <dbReference type="EMBL" id="CCM65476.1"/>
    </source>
</evidence>
<evidence type="ECO:0000256" key="1">
    <source>
        <dbReference type="ARBA" id="ARBA00023002"/>
    </source>
</evidence>
<dbReference type="STRING" id="1229780.BN381_80006"/>
<dbReference type="EMBL" id="CANL01000078">
    <property type="protein sequence ID" value="CCM65476.1"/>
    <property type="molecule type" value="Genomic_DNA"/>
</dbReference>
<protein>
    <submittedName>
        <fullName evidence="3">Putative oxireductase</fullName>
    </submittedName>
</protein>
<keyword evidence="4" id="KW-1185">Reference proteome</keyword>
<name>R4Z6N3_9ACTN</name>
<accession>R4Z6N3</accession>
<dbReference type="OrthoDB" id="9806257at2"/>
<evidence type="ECO:0000313" key="4">
    <source>
        <dbReference type="Proteomes" id="UP000018291"/>
    </source>
</evidence>
<proteinExistence type="predicted"/>
<dbReference type="GO" id="GO:0016491">
    <property type="term" value="F:oxidoreductase activity"/>
    <property type="evidence" value="ECO:0007669"/>
    <property type="project" value="UniProtKB-KW"/>
</dbReference>
<sequence length="472" mass="50304">MTGRIVIIGNGAIGMTAASELATRATGAEIVIIGPRNRTGGASAAAGAMLGCFGELTKYSLATDAGRRKFALGLDAHAMWPAHLDHLGEVGGTEPIKTVSDTFVVLNAVGGELDSENFDAMLAGLDEHHGRYEIVDSVPGLDPTPTARPLRSLWLPDEGSIDASQLLASLEASCSRLGVRAVDAEVLELQSTPSWCATTTNGERIEADVFIVATGAWSADLVRTITEDVQPMVSGSGVALVTERVMGDGFNSVVRTANRAGSCGLHVVPLSQGFEYYGATNVIFERPETRAHLGVINFLTDCVINQLDRLAAYSRIDKVVVGNRPVTLDTYPLLGRVEDTPVFMATGTYRDGLHSSPAIAAALRAEILDDEAAFDPVFAPTRRPILEFTRAEAIAEFTHQQVSSAFESGLSLTPFLHAQDLQAVFAPMAESLHDRLPDVVGLHPDLVAFACLSRKDPESVGRIVRHLKGCFT</sequence>